<evidence type="ECO:0000256" key="7">
    <source>
        <dbReference type="ARBA" id="ARBA00022840"/>
    </source>
</evidence>
<evidence type="ECO:0000256" key="15">
    <source>
        <dbReference type="ARBA" id="ARBA00048238"/>
    </source>
</evidence>
<dbReference type="RefSeq" id="WP_264795235.1">
    <property type="nucleotide sequence ID" value="NZ_BRVS01000005.1"/>
</dbReference>
<dbReference type="Proteomes" id="UP001209654">
    <property type="component" value="Unassembled WGS sequence"/>
</dbReference>
<comment type="cofactor">
    <cofactor evidence="18 19">
        <name>K(+)</name>
        <dbReference type="ChEBI" id="CHEBI:29103"/>
    </cofactor>
    <text evidence="18 19">Binds 1 potassium ion per subunit.</text>
</comment>
<comment type="catalytic activity">
    <reaction evidence="15 17 19">
        <text>(6S)-NADHX + ADP = AMP + phosphate + NADH + H(+)</text>
        <dbReference type="Rhea" id="RHEA:32223"/>
        <dbReference type="ChEBI" id="CHEBI:15378"/>
        <dbReference type="ChEBI" id="CHEBI:43474"/>
        <dbReference type="ChEBI" id="CHEBI:57945"/>
        <dbReference type="ChEBI" id="CHEBI:64074"/>
        <dbReference type="ChEBI" id="CHEBI:456215"/>
        <dbReference type="ChEBI" id="CHEBI:456216"/>
        <dbReference type="EC" id="4.2.1.136"/>
    </reaction>
</comment>
<evidence type="ECO:0000256" key="6">
    <source>
        <dbReference type="ARBA" id="ARBA00022741"/>
    </source>
</evidence>
<dbReference type="Pfam" id="PF01256">
    <property type="entry name" value="Carb_kinase"/>
    <property type="match status" value="1"/>
</dbReference>
<dbReference type="EMBL" id="BRVS01000005">
    <property type="protein sequence ID" value="GLB67112.1"/>
    <property type="molecule type" value="Genomic_DNA"/>
</dbReference>
<sequence length="510" mass="50996">MIRAWTGAQVREAERPLLEAGDGPALMARAAHGLAVSVLRALRSRRGRVSGARLVVLAGSGNNGGDALYAAAAVARRGVRTTAVLTSARCHPEALATFTAAGGRALQLREENAAELASLCAGADVLVDGILGTGAAGALRGPAAGLVRAIADAGAPLVVACDLPSGTSADTGELFEPVLRADLTITFGGAKAGLLAGPAAGAAGTVETIDIGLGPQLPQPALRRLEPSDFRRLWPVPERDSHKYTRGVLGIVAGSEQYPGAALLCTQAAAAAGIGMVRYLGPRDVCRLVNASTPEAVCSSSDSVAESRVQAWLVGPGTGTDKEQARRVLDALASGLPVVADASALDELPGELGPQVVLTPHAGELVRILARQDVEVTREQVEASPSEFAALAAGLTGATVLLKGAATVIASPSGTLFSQDNATPWMATAGSGDTLAGILGALAATVDPADLDAAGIDPPDHAAGIAAMAAAVHGLAGTAASAGGPITASDISRAVPRTVRGLLQESVPGR</sequence>
<evidence type="ECO:0000256" key="13">
    <source>
        <dbReference type="ARBA" id="ARBA00023268"/>
    </source>
</evidence>
<keyword evidence="13" id="KW-0511">Multifunctional enzyme</keyword>
<dbReference type="InterPro" id="IPR004443">
    <property type="entry name" value="YjeF_N_dom"/>
</dbReference>
<accession>A0ABQ5MU03</accession>
<evidence type="ECO:0000256" key="18">
    <source>
        <dbReference type="HAMAP-Rule" id="MF_01966"/>
    </source>
</evidence>
<gene>
    <name evidence="17" type="primary">nnrD</name>
    <name evidence="18" type="synonym">nnrE</name>
    <name evidence="22" type="ORF">AHIS1636_15510</name>
</gene>
<evidence type="ECO:0000256" key="19">
    <source>
        <dbReference type="PIRNR" id="PIRNR017184"/>
    </source>
</evidence>
<keyword evidence="23" id="KW-1185">Reference proteome</keyword>
<keyword evidence="12 17" id="KW-0456">Lyase</keyword>
<comment type="catalytic activity">
    <reaction evidence="1 18 19">
        <text>(6R)-NADHX = (6S)-NADHX</text>
        <dbReference type="Rhea" id="RHEA:32215"/>
        <dbReference type="ChEBI" id="CHEBI:64074"/>
        <dbReference type="ChEBI" id="CHEBI:64075"/>
        <dbReference type="EC" id="5.1.99.6"/>
    </reaction>
</comment>
<evidence type="ECO:0000256" key="10">
    <source>
        <dbReference type="ARBA" id="ARBA00023027"/>
    </source>
</evidence>
<feature type="binding site" evidence="18">
    <location>
        <position position="162"/>
    </location>
    <ligand>
        <name>(6S)-NADPHX</name>
        <dbReference type="ChEBI" id="CHEBI:64076"/>
    </ligand>
</feature>
<keyword evidence="10 17" id="KW-0520">NAD</keyword>
<dbReference type="InterPro" id="IPR000631">
    <property type="entry name" value="CARKD"/>
</dbReference>
<dbReference type="SUPFAM" id="SSF53613">
    <property type="entry name" value="Ribokinase-like"/>
    <property type="match status" value="1"/>
</dbReference>
<evidence type="ECO:0000313" key="22">
    <source>
        <dbReference type="EMBL" id="GLB67112.1"/>
    </source>
</evidence>
<dbReference type="HAMAP" id="MF_01966">
    <property type="entry name" value="NADHX_epimerase"/>
    <property type="match status" value="1"/>
</dbReference>
<keyword evidence="7 17" id="KW-0067">ATP-binding</keyword>
<feature type="binding site" evidence="17">
    <location>
        <position position="433"/>
    </location>
    <ligand>
        <name>(6S)-NADPHX</name>
        <dbReference type="ChEBI" id="CHEBI:64076"/>
    </ligand>
</feature>
<evidence type="ECO:0000256" key="11">
    <source>
        <dbReference type="ARBA" id="ARBA00023235"/>
    </source>
</evidence>
<evidence type="ECO:0000256" key="2">
    <source>
        <dbReference type="ARBA" id="ARBA00000909"/>
    </source>
</evidence>
<proteinExistence type="inferred from homology"/>
<dbReference type="InterPro" id="IPR017953">
    <property type="entry name" value="Carbohydrate_kinase_pred_CS"/>
</dbReference>
<comment type="caution">
    <text evidence="22">The sequence shown here is derived from an EMBL/GenBank/DDBJ whole genome shotgun (WGS) entry which is preliminary data.</text>
</comment>
<dbReference type="InterPro" id="IPR030677">
    <property type="entry name" value="Nnr"/>
</dbReference>
<name>A0ABQ5MU03_9MICC</name>
<evidence type="ECO:0000256" key="9">
    <source>
        <dbReference type="ARBA" id="ARBA00022958"/>
    </source>
</evidence>
<dbReference type="EC" id="4.2.1.136" evidence="19"/>
<evidence type="ECO:0000259" key="20">
    <source>
        <dbReference type="PROSITE" id="PS51383"/>
    </source>
</evidence>
<evidence type="ECO:0000259" key="21">
    <source>
        <dbReference type="PROSITE" id="PS51385"/>
    </source>
</evidence>
<dbReference type="PROSITE" id="PS51383">
    <property type="entry name" value="YJEF_C_3"/>
    <property type="match status" value="1"/>
</dbReference>
<comment type="function">
    <text evidence="14 19">Bifunctional enzyme that catalyzes the epimerization of the S- and R-forms of NAD(P)HX and the dehydration of the S-form of NAD(P)HX at the expense of ADP, which is converted to AMP. This allows the repair of both epimers of NAD(P)HX, a damaged form of NAD(P)H that is a result of enzymatic or heat-dependent hydration.</text>
</comment>
<dbReference type="HAMAP" id="MF_01965">
    <property type="entry name" value="NADHX_dehydratase"/>
    <property type="match status" value="1"/>
</dbReference>
<keyword evidence="9 18" id="KW-0630">Potassium</keyword>
<dbReference type="PIRSF" id="PIRSF017184">
    <property type="entry name" value="Nnr"/>
    <property type="match status" value="1"/>
</dbReference>
<dbReference type="Gene3D" id="3.40.1190.20">
    <property type="match status" value="1"/>
</dbReference>
<dbReference type="PANTHER" id="PTHR12592:SF0">
    <property type="entry name" value="ATP-DEPENDENT (S)-NAD(P)H-HYDRATE DEHYDRATASE"/>
    <property type="match status" value="1"/>
</dbReference>
<dbReference type="Pfam" id="PF03853">
    <property type="entry name" value="YjeF_N"/>
    <property type="match status" value="1"/>
</dbReference>
<comment type="cofactor">
    <cofactor evidence="17">
        <name>Mg(2+)</name>
        <dbReference type="ChEBI" id="CHEBI:18420"/>
    </cofactor>
</comment>
<comment type="similarity">
    <text evidence="18">Belongs to the NnrE/AIBP family.</text>
</comment>
<dbReference type="SUPFAM" id="SSF64153">
    <property type="entry name" value="YjeF N-terminal domain-like"/>
    <property type="match status" value="1"/>
</dbReference>
<evidence type="ECO:0000256" key="5">
    <source>
        <dbReference type="ARBA" id="ARBA00022723"/>
    </source>
</evidence>
<feature type="domain" description="YjeF N-terminal" evidence="21">
    <location>
        <begin position="10"/>
        <end position="219"/>
    </location>
</feature>
<evidence type="ECO:0000256" key="1">
    <source>
        <dbReference type="ARBA" id="ARBA00000013"/>
    </source>
</evidence>
<feature type="binding site" evidence="17">
    <location>
        <position position="317"/>
    </location>
    <ligand>
        <name>(6S)-NADPHX</name>
        <dbReference type="ChEBI" id="CHEBI:64076"/>
    </ligand>
</feature>
<comment type="catalytic activity">
    <reaction evidence="2 18 19">
        <text>(6R)-NADPHX = (6S)-NADPHX</text>
        <dbReference type="Rhea" id="RHEA:32227"/>
        <dbReference type="ChEBI" id="CHEBI:64076"/>
        <dbReference type="ChEBI" id="CHEBI:64077"/>
        <dbReference type="EC" id="5.1.99.6"/>
    </reaction>
</comment>
<feature type="binding site" evidence="18">
    <location>
        <position position="63"/>
    </location>
    <ligand>
        <name>K(+)</name>
        <dbReference type="ChEBI" id="CHEBI:29103"/>
    </ligand>
</feature>
<feature type="domain" description="YjeF C-terminal" evidence="20">
    <location>
        <begin position="226"/>
        <end position="502"/>
    </location>
</feature>
<keyword evidence="11 18" id="KW-0413">Isomerase</keyword>
<dbReference type="InterPro" id="IPR029056">
    <property type="entry name" value="Ribokinase-like"/>
</dbReference>
<feature type="binding site" evidence="17">
    <location>
        <begin position="403"/>
        <end position="407"/>
    </location>
    <ligand>
        <name>AMP</name>
        <dbReference type="ChEBI" id="CHEBI:456215"/>
    </ligand>
</feature>
<keyword evidence="5 18" id="KW-0479">Metal-binding</keyword>
<feature type="binding site" evidence="18">
    <location>
        <begin position="62"/>
        <end position="66"/>
    </location>
    <ligand>
        <name>(6S)-NADPHX</name>
        <dbReference type="ChEBI" id="CHEBI:64076"/>
    </ligand>
</feature>
<evidence type="ECO:0000256" key="4">
    <source>
        <dbReference type="ARBA" id="ARBA00009524"/>
    </source>
</evidence>
<dbReference type="PANTHER" id="PTHR12592">
    <property type="entry name" value="ATP-DEPENDENT (S)-NAD(P)H-HYDRATE DEHYDRATASE FAMILY MEMBER"/>
    <property type="match status" value="1"/>
</dbReference>
<feature type="binding site" evidence="17">
    <location>
        <position position="432"/>
    </location>
    <ligand>
        <name>AMP</name>
        <dbReference type="ChEBI" id="CHEBI:456215"/>
    </ligand>
</feature>
<dbReference type="PROSITE" id="PS01050">
    <property type="entry name" value="YJEF_C_2"/>
    <property type="match status" value="1"/>
</dbReference>
<feature type="binding site" evidence="18">
    <location>
        <position position="128"/>
    </location>
    <ligand>
        <name>K(+)</name>
        <dbReference type="ChEBI" id="CHEBI:29103"/>
    </ligand>
</feature>
<dbReference type="EC" id="5.1.99.6" evidence="19"/>
<evidence type="ECO:0000256" key="3">
    <source>
        <dbReference type="ARBA" id="ARBA00006001"/>
    </source>
</evidence>
<evidence type="ECO:0000313" key="23">
    <source>
        <dbReference type="Proteomes" id="UP001209654"/>
    </source>
</evidence>
<dbReference type="Gene3D" id="3.40.50.10260">
    <property type="entry name" value="YjeF N-terminal domain"/>
    <property type="match status" value="1"/>
</dbReference>
<evidence type="ECO:0000256" key="12">
    <source>
        <dbReference type="ARBA" id="ARBA00023239"/>
    </source>
</evidence>
<comment type="catalytic activity">
    <reaction evidence="16 17 19">
        <text>(6S)-NADPHX + ADP = AMP + phosphate + NADPH + H(+)</text>
        <dbReference type="Rhea" id="RHEA:32235"/>
        <dbReference type="ChEBI" id="CHEBI:15378"/>
        <dbReference type="ChEBI" id="CHEBI:43474"/>
        <dbReference type="ChEBI" id="CHEBI:57783"/>
        <dbReference type="ChEBI" id="CHEBI:64076"/>
        <dbReference type="ChEBI" id="CHEBI:456215"/>
        <dbReference type="ChEBI" id="CHEBI:456216"/>
        <dbReference type="EC" id="4.2.1.136"/>
    </reaction>
</comment>
<evidence type="ECO:0000256" key="14">
    <source>
        <dbReference type="ARBA" id="ARBA00025153"/>
    </source>
</evidence>
<dbReference type="PROSITE" id="PS51385">
    <property type="entry name" value="YJEF_N"/>
    <property type="match status" value="1"/>
</dbReference>
<comment type="similarity">
    <text evidence="17">Belongs to the NnrD/CARKD family.</text>
</comment>
<keyword evidence="6 17" id="KW-0547">Nucleotide-binding</keyword>
<dbReference type="InterPro" id="IPR036652">
    <property type="entry name" value="YjeF_N_dom_sf"/>
</dbReference>
<feature type="binding site" evidence="18">
    <location>
        <begin position="132"/>
        <end position="138"/>
    </location>
    <ligand>
        <name>(6S)-NADPHX</name>
        <dbReference type="ChEBI" id="CHEBI:64076"/>
    </ligand>
</feature>
<comment type="subunit">
    <text evidence="17">Homotetramer.</text>
</comment>
<comment type="function">
    <text evidence="17">Catalyzes the dehydration of the S-form of NAD(P)HX at the expense of ADP, which is converted to AMP. Together with NAD(P)HX epimerase, which catalyzes the epimerization of the S- and R-forms, the enzyme allows the repair of both epimers of NAD(P)HX, a damaged form of NAD(P)H that is a result of enzymatic or heat-dependent hydration.</text>
</comment>
<comment type="caution">
    <text evidence="18">Lacks conserved residue(s) required for the propagation of feature annotation.</text>
</comment>
<evidence type="ECO:0000256" key="16">
    <source>
        <dbReference type="ARBA" id="ARBA00049209"/>
    </source>
</evidence>
<feature type="binding site" evidence="18">
    <location>
        <position position="165"/>
    </location>
    <ligand>
        <name>K(+)</name>
        <dbReference type="ChEBI" id="CHEBI:29103"/>
    </ligand>
</feature>
<protein>
    <recommendedName>
        <fullName evidence="19">Bifunctional NAD(P)H-hydrate repair enzyme</fullName>
    </recommendedName>
    <alternativeName>
        <fullName evidence="19">Nicotinamide nucleotide repair protein</fullName>
    </alternativeName>
    <domain>
        <recommendedName>
            <fullName evidence="19">ADP-dependent (S)-NAD(P)H-hydrate dehydratase</fullName>
            <ecNumber evidence="19">4.2.1.136</ecNumber>
        </recommendedName>
        <alternativeName>
            <fullName evidence="19">ADP-dependent NAD(P)HX dehydratase</fullName>
        </alternativeName>
    </domain>
    <domain>
        <recommendedName>
            <fullName evidence="19">NAD(P)H-hydrate epimerase</fullName>
            <ecNumber evidence="19">5.1.99.6</ecNumber>
        </recommendedName>
    </domain>
</protein>
<keyword evidence="8 17" id="KW-0521">NADP</keyword>
<dbReference type="NCBIfam" id="TIGR00196">
    <property type="entry name" value="yjeF_cterm"/>
    <property type="match status" value="1"/>
</dbReference>
<organism evidence="22 23">
    <name type="scientific">Arthrobacter mangrovi</name>
    <dbReference type="NCBI Taxonomy" id="2966350"/>
    <lineage>
        <taxon>Bacteria</taxon>
        <taxon>Bacillati</taxon>
        <taxon>Actinomycetota</taxon>
        <taxon>Actinomycetes</taxon>
        <taxon>Micrococcales</taxon>
        <taxon>Micrococcaceae</taxon>
        <taxon>Arthrobacter</taxon>
    </lineage>
</organism>
<reference evidence="22 23" key="1">
    <citation type="journal article" date="2023" name="Int. J. Syst. Evol. Microbiol.">
        <title>Arthrobacter mangrovi sp. nov., an actinobacterium isolated from the rhizosphere of a mangrove.</title>
        <authorList>
            <person name="Hamada M."/>
            <person name="Saitou S."/>
            <person name="Enomoto N."/>
            <person name="Nanri K."/>
            <person name="Hidaka K."/>
            <person name="Miura T."/>
            <person name="Tamura T."/>
        </authorList>
    </citation>
    <scope>NUCLEOTIDE SEQUENCE [LARGE SCALE GENOMIC DNA]</scope>
    <source>
        <strain evidence="22 23">NBRC 112813</strain>
    </source>
</reference>
<feature type="binding site" evidence="17">
    <location>
        <position position="261"/>
    </location>
    <ligand>
        <name>(6S)-NADPHX</name>
        <dbReference type="ChEBI" id="CHEBI:64076"/>
    </ligand>
</feature>
<comment type="similarity">
    <text evidence="3 19">In the N-terminal section; belongs to the NnrE/AIBP family.</text>
</comment>
<dbReference type="NCBIfam" id="TIGR00197">
    <property type="entry name" value="yjeF_nterm"/>
    <property type="match status" value="1"/>
</dbReference>
<feature type="binding site" evidence="17">
    <location>
        <position position="361"/>
    </location>
    <ligand>
        <name>(6S)-NADPHX</name>
        <dbReference type="ChEBI" id="CHEBI:64076"/>
    </ligand>
</feature>
<comment type="function">
    <text evidence="18">Catalyzes the epimerization of the S- and R-forms of NAD(P)HX, a damaged form of NAD(P)H that is a result of enzymatic or heat-dependent hydration. This is a prerequisite for the S-specific NAD(P)H-hydrate dehydratase to allow the repair of both epimers of NAD(P)HX.</text>
</comment>
<evidence type="ECO:0000256" key="8">
    <source>
        <dbReference type="ARBA" id="ARBA00022857"/>
    </source>
</evidence>
<evidence type="ECO:0000256" key="17">
    <source>
        <dbReference type="HAMAP-Rule" id="MF_01965"/>
    </source>
</evidence>
<dbReference type="CDD" id="cd01171">
    <property type="entry name" value="YXKO-related"/>
    <property type="match status" value="1"/>
</dbReference>
<comment type="similarity">
    <text evidence="4 19">In the C-terminal section; belongs to the NnrD/CARKD family.</text>
</comment>